<evidence type="ECO:0008006" key="3">
    <source>
        <dbReference type="Google" id="ProtNLM"/>
    </source>
</evidence>
<accession>A0ABT6MMP4</accession>
<protein>
    <recommendedName>
        <fullName evidence="3">Cytochrome C5</fullName>
    </recommendedName>
</protein>
<organism evidence="1 2">
    <name type="scientific">Prescottella agglutinans</name>
    <dbReference type="NCBI Taxonomy" id="1644129"/>
    <lineage>
        <taxon>Bacteria</taxon>
        <taxon>Bacillati</taxon>
        <taxon>Actinomycetota</taxon>
        <taxon>Actinomycetes</taxon>
        <taxon>Mycobacteriales</taxon>
        <taxon>Nocardiaceae</taxon>
        <taxon>Prescottella</taxon>
    </lineage>
</organism>
<dbReference type="RefSeq" id="WP_280764063.1">
    <property type="nucleotide sequence ID" value="NZ_JARXVC010000029.1"/>
</dbReference>
<evidence type="ECO:0000313" key="2">
    <source>
        <dbReference type="Proteomes" id="UP001160334"/>
    </source>
</evidence>
<comment type="caution">
    <text evidence="1">The sequence shown here is derived from an EMBL/GenBank/DDBJ whole genome shotgun (WGS) entry which is preliminary data.</text>
</comment>
<gene>
    <name evidence="1" type="ORF">M2280_006152</name>
</gene>
<proteinExistence type="predicted"/>
<evidence type="ECO:0000313" key="1">
    <source>
        <dbReference type="EMBL" id="MDH6284889.1"/>
    </source>
</evidence>
<name>A0ABT6MMP4_9NOCA</name>
<sequence>MDTIDRLRDEIARTGLLTEPQSDDGFVFGTARMGAVGTDVTVNVDPELDEQSDMDTGALLAAVERVLTVTKARWERIVDSIAEEIEEAVGDEQVIEETDLRDDLALRSVVVFPDAILLSFAAPKQFPDSWIRAQLDEDLGVDGVIVDEKDDGIEVVEFDSLDALLDDLSSADDH</sequence>
<keyword evidence="2" id="KW-1185">Reference proteome</keyword>
<dbReference type="EMBL" id="JARXVC010000029">
    <property type="protein sequence ID" value="MDH6284889.1"/>
    <property type="molecule type" value="Genomic_DNA"/>
</dbReference>
<dbReference type="Proteomes" id="UP001160334">
    <property type="component" value="Unassembled WGS sequence"/>
</dbReference>
<reference evidence="1 2" key="1">
    <citation type="submission" date="2023-04" db="EMBL/GenBank/DDBJ databases">
        <title>Forest soil microbial communities from Buena Vista Peninsula, Colon Province, Panama.</title>
        <authorList>
            <person name="Bouskill N."/>
        </authorList>
    </citation>
    <scope>NUCLEOTIDE SEQUENCE [LARGE SCALE GENOMIC DNA]</scope>
    <source>
        <strain evidence="1 2">CFH S0262</strain>
    </source>
</reference>